<sequence>MNPVDIEKTTTTTGEHKLDRDHHRCRRRRITIKKKSKEKGSGMCKAGFSGDEAPQPIFQSIVGSFQSPSHFLQEDNFDGKWIKEKGASKSNLEKEYEFPDG</sequence>
<gene>
    <name evidence="2" type="ORF">PPL_11013</name>
</gene>
<dbReference type="AlphaFoldDB" id="D3BSP4"/>
<name>D3BSP4_HETP5</name>
<comment type="caution">
    <text evidence="2">The sequence shown here is derived from an EMBL/GenBank/DDBJ whole genome shotgun (WGS) entry which is preliminary data.</text>
</comment>
<evidence type="ECO:0000313" key="2">
    <source>
        <dbReference type="EMBL" id="EFA75509.1"/>
    </source>
</evidence>
<evidence type="ECO:0000256" key="1">
    <source>
        <dbReference type="SAM" id="MobiDB-lite"/>
    </source>
</evidence>
<dbReference type="Gene3D" id="3.30.420.40">
    <property type="match status" value="1"/>
</dbReference>
<reference evidence="2 3" key="1">
    <citation type="journal article" date="2011" name="Genome Res.">
        <title>Phylogeny-wide analysis of social amoeba genomes highlights ancient origins for complex intercellular communication.</title>
        <authorList>
            <person name="Heidel A.J."/>
            <person name="Lawal H.M."/>
            <person name="Felder M."/>
            <person name="Schilde C."/>
            <person name="Helps N.R."/>
            <person name="Tunggal B."/>
            <person name="Rivero F."/>
            <person name="John U."/>
            <person name="Schleicher M."/>
            <person name="Eichinger L."/>
            <person name="Platzer M."/>
            <person name="Noegel A.A."/>
            <person name="Schaap P."/>
            <person name="Gloeckner G."/>
        </authorList>
    </citation>
    <scope>NUCLEOTIDE SEQUENCE [LARGE SCALE GENOMIC DNA]</scope>
    <source>
        <strain evidence="3">ATCC 26659 / Pp 5 / PN500</strain>
    </source>
</reference>
<keyword evidence="3" id="KW-1185">Reference proteome</keyword>
<dbReference type="RefSeq" id="XP_020427643.1">
    <property type="nucleotide sequence ID" value="XM_020581773.1"/>
</dbReference>
<dbReference type="SUPFAM" id="SSF53067">
    <property type="entry name" value="Actin-like ATPase domain"/>
    <property type="match status" value="1"/>
</dbReference>
<organism evidence="2 3">
    <name type="scientific">Heterostelium pallidum (strain ATCC 26659 / Pp 5 / PN500)</name>
    <name type="common">Cellular slime mold</name>
    <name type="synonym">Polysphondylium pallidum</name>
    <dbReference type="NCBI Taxonomy" id="670386"/>
    <lineage>
        <taxon>Eukaryota</taxon>
        <taxon>Amoebozoa</taxon>
        <taxon>Evosea</taxon>
        <taxon>Eumycetozoa</taxon>
        <taxon>Dictyostelia</taxon>
        <taxon>Acytosteliales</taxon>
        <taxon>Acytosteliaceae</taxon>
        <taxon>Heterostelium</taxon>
    </lineage>
</organism>
<feature type="compositionally biased region" description="Basic and acidic residues" evidence="1">
    <location>
        <begin position="1"/>
        <end position="22"/>
    </location>
</feature>
<dbReference type="GeneID" id="31366482"/>
<proteinExistence type="predicted"/>
<dbReference type="InParanoid" id="D3BSP4"/>
<dbReference type="Proteomes" id="UP000001396">
    <property type="component" value="Unassembled WGS sequence"/>
</dbReference>
<protein>
    <submittedName>
        <fullName evidence="2">Uncharacterized protein</fullName>
    </submittedName>
</protein>
<evidence type="ECO:0000313" key="3">
    <source>
        <dbReference type="Proteomes" id="UP000001396"/>
    </source>
</evidence>
<feature type="region of interest" description="Disordered" evidence="1">
    <location>
        <begin position="1"/>
        <end position="24"/>
    </location>
</feature>
<dbReference type="InterPro" id="IPR043129">
    <property type="entry name" value="ATPase_NBD"/>
</dbReference>
<dbReference type="EMBL" id="ADBJ01000054">
    <property type="protein sequence ID" value="EFA75509.1"/>
    <property type="molecule type" value="Genomic_DNA"/>
</dbReference>
<accession>D3BSP4</accession>